<feature type="transmembrane region" description="Helical" evidence="6">
    <location>
        <begin position="523"/>
        <end position="540"/>
    </location>
</feature>
<dbReference type="InterPro" id="IPR008979">
    <property type="entry name" value="Galactose-bd-like_sf"/>
</dbReference>
<keyword evidence="2 6" id="KW-0812">Transmembrane</keyword>
<sequence length="541" mass="61052">MKRRKRTRDISSPPSPSPMNKAPTSRDALYDLFLLLLLCFLILFCSPFVHGNRDSRSFSNTTDRRLRETLLESFLPSAISKNYSSVCDVRYSGDRVKNQAEELKKNETSSRPAAYVGLDEIRNKTMQTKRSNAHEVLGKITPRLEPGGKEYNYASASKGAKVLAHNKEAKGAGNILEKDEDKYLRNPCSVGKFVAIELSEETLVDSISIANLEHYSSNFKDFVLLGSLRYPTETWIPLGNFTAENVKHAQRFTLLEPQWVRYMRLNFVSHYGSEFYCTLSFLEVYGVDAIEKMLEDFIAVPDEPAKDQIVSSKPEVNSSIKGDIVQGIDEVDVPLKGLDASHVKNDTPKSSAPNHKKDSRQQVAGRVPSDAVLKILMQKLSSLELSLSVLEEFTKELDRRYGGAVPDLQKEVSQKTVLLEKIGSEIKDLVVSKKVLEEELIELKHWKSTFSDQVDALVKDSANVRENVDTILRNQETLENKELVVLIASVFFACFALFKLTCDRILTPFRPCEPEKMHRRSKGWLLLFISSSMAAFIALLL</sequence>
<evidence type="ECO:0000313" key="8">
    <source>
        <dbReference type="EMBL" id="ONK69168.1"/>
    </source>
</evidence>
<feature type="region of interest" description="Disordered" evidence="5">
    <location>
        <begin position="340"/>
        <end position="365"/>
    </location>
</feature>
<feature type="region of interest" description="Disordered" evidence="5">
    <location>
        <begin position="1"/>
        <end position="22"/>
    </location>
</feature>
<evidence type="ECO:0000256" key="5">
    <source>
        <dbReference type="SAM" id="MobiDB-lite"/>
    </source>
</evidence>
<dbReference type="PROSITE" id="PS51469">
    <property type="entry name" value="SUN"/>
    <property type="match status" value="1"/>
</dbReference>
<dbReference type="OrthoDB" id="266334at2759"/>
<keyword evidence="3 6" id="KW-1133">Transmembrane helix</keyword>
<dbReference type="SUPFAM" id="SSF49785">
    <property type="entry name" value="Galactose-binding domain-like"/>
    <property type="match status" value="1"/>
</dbReference>
<evidence type="ECO:0000259" key="7">
    <source>
        <dbReference type="PROSITE" id="PS51469"/>
    </source>
</evidence>
<dbReference type="GO" id="GO:0034975">
    <property type="term" value="P:protein folding in endoplasmic reticulum"/>
    <property type="evidence" value="ECO:0007669"/>
    <property type="project" value="TreeGrafter"/>
</dbReference>
<accession>A0A5P1ESZ4</accession>
<evidence type="ECO:0000256" key="3">
    <source>
        <dbReference type="ARBA" id="ARBA00022989"/>
    </source>
</evidence>
<dbReference type="Proteomes" id="UP000243459">
    <property type="component" value="Chromosome 5"/>
</dbReference>
<comment type="subcellular location">
    <subcellularLocation>
        <location evidence="1">Membrane</location>
    </subcellularLocation>
</comment>
<dbReference type="AlphaFoldDB" id="A0A5P1ESZ4"/>
<organism evidence="8 9">
    <name type="scientific">Asparagus officinalis</name>
    <name type="common">Garden asparagus</name>
    <dbReference type="NCBI Taxonomy" id="4686"/>
    <lineage>
        <taxon>Eukaryota</taxon>
        <taxon>Viridiplantae</taxon>
        <taxon>Streptophyta</taxon>
        <taxon>Embryophyta</taxon>
        <taxon>Tracheophyta</taxon>
        <taxon>Spermatophyta</taxon>
        <taxon>Magnoliopsida</taxon>
        <taxon>Liliopsida</taxon>
        <taxon>Asparagales</taxon>
        <taxon>Asparagaceae</taxon>
        <taxon>Asparagoideae</taxon>
        <taxon>Asparagus</taxon>
    </lineage>
</organism>
<dbReference type="InterPro" id="IPR012919">
    <property type="entry name" value="SUN_dom"/>
</dbReference>
<proteinExistence type="predicted"/>
<evidence type="ECO:0000313" key="9">
    <source>
        <dbReference type="Proteomes" id="UP000243459"/>
    </source>
</evidence>
<dbReference type="PANTHER" id="PTHR12953:SF3">
    <property type="entry name" value="SUN DOMAIN-CONTAINING PROTEIN 5"/>
    <property type="match status" value="1"/>
</dbReference>
<dbReference type="EMBL" id="CM007385">
    <property type="protein sequence ID" value="ONK69168.1"/>
    <property type="molecule type" value="Genomic_DNA"/>
</dbReference>
<keyword evidence="9" id="KW-1185">Reference proteome</keyword>
<protein>
    <recommendedName>
        <fullName evidence="7">SUN domain-containing protein</fullName>
    </recommendedName>
</protein>
<reference evidence="9" key="1">
    <citation type="journal article" date="2017" name="Nat. Commun.">
        <title>The asparagus genome sheds light on the origin and evolution of a young Y chromosome.</title>
        <authorList>
            <person name="Harkess A."/>
            <person name="Zhou J."/>
            <person name="Xu C."/>
            <person name="Bowers J.E."/>
            <person name="Van der Hulst R."/>
            <person name="Ayyampalayam S."/>
            <person name="Mercati F."/>
            <person name="Riccardi P."/>
            <person name="McKain M.R."/>
            <person name="Kakrana A."/>
            <person name="Tang H."/>
            <person name="Ray J."/>
            <person name="Groenendijk J."/>
            <person name="Arikit S."/>
            <person name="Mathioni S.M."/>
            <person name="Nakano M."/>
            <person name="Shan H."/>
            <person name="Telgmann-Rauber A."/>
            <person name="Kanno A."/>
            <person name="Yue Z."/>
            <person name="Chen H."/>
            <person name="Li W."/>
            <person name="Chen Y."/>
            <person name="Xu X."/>
            <person name="Zhang Y."/>
            <person name="Luo S."/>
            <person name="Chen H."/>
            <person name="Gao J."/>
            <person name="Mao Z."/>
            <person name="Pires J.C."/>
            <person name="Luo M."/>
            <person name="Kudrna D."/>
            <person name="Wing R.A."/>
            <person name="Meyers B.C."/>
            <person name="Yi K."/>
            <person name="Kong H."/>
            <person name="Lavrijsen P."/>
            <person name="Sunseri F."/>
            <person name="Falavigna A."/>
            <person name="Ye Y."/>
            <person name="Leebens-Mack J.H."/>
            <person name="Chen G."/>
        </authorList>
    </citation>
    <scope>NUCLEOTIDE SEQUENCE [LARGE SCALE GENOMIC DNA]</scope>
    <source>
        <strain evidence="9">cv. DH0086</strain>
    </source>
</reference>
<dbReference type="GO" id="GO:0005737">
    <property type="term" value="C:cytoplasm"/>
    <property type="evidence" value="ECO:0007669"/>
    <property type="project" value="TreeGrafter"/>
</dbReference>
<keyword evidence="4 6" id="KW-0472">Membrane</keyword>
<gene>
    <name evidence="8" type="ORF">A4U43_C05F20050</name>
</gene>
<dbReference type="PANTHER" id="PTHR12953">
    <property type="entry name" value="MEMBRANE PROTEIN CH1 RELATED"/>
    <property type="match status" value="1"/>
</dbReference>
<evidence type="ECO:0000256" key="1">
    <source>
        <dbReference type="ARBA" id="ARBA00004370"/>
    </source>
</evidence>
<evidence type="ECO:0000256" key="2">
    <source>
        <dbReference type="ARBA" id="ARBA00022692"/>
    </source>
</evidence>
<dbReference type="Gene3D" id="2.60.120.260">
    <property type="entry name" value="Galactose-binding domain-like"/>
    <property type="match status" value="1"/>
</dbReference>
<dbReference type="Pfam" id="PF07738">
    <property type="entry name" value="Sad1_UNC"/>
    <property type="match status" value="1"/>
</dbReference>
<feature type="transmembrane region" description="Helical" evidence="6">
    <location>
        <begin position="483"/>
        <end position="502"/>
    </location>
</feature>
<evidence type="ECO:0000256" key="6">
    <source>
        <dbReference type="SAM" id="Phobius"/>
    </source>
</evidence>
<dbReference type="GO" id="GO:0016020">
    <property type="term" value="C:membrane"/>
    <property type="evidence" value="ECO:0007669"/>
    <property type="project" value="UniProtKB-SubCell"/>
</dbReference>
<feature type="domain" description="SUN" evidence="7">
    <location>
        <begin position="132"/>
        <end position="289"/>
    </location>
</feature>
<name>A0A5P1ESZ4_ASPOF</name>
<evidence type="ECO:0000256" key="4">
    <source>
        <dbReference type="ARBA" id="ARBA00023136"/>
    </source>
</evidence>
<dbReference type="OMA" id="RDSYCKV"/>
<dbReference type="InterPro" id="IPR045120">
    <property type="entry name" value="Suco/Slp1-like"/>
</dbReference>
<dbReference type="Gramene" id="ONK69168">
    <property type="protein sequence ID" value="ONK69168"/>
    <property type="gene ID" value="A4U43_C05F20050"/>
</dbReference>